<dbReference type="GO" id="GO:0003677">
    <property type="term" value="F:DNA binding"/>
    <property type="evidence" value="ECO:0007669"/>
    <property type="project" value="UniProtKB-KW"/>
</dbReference>
<dbReference type="RefSeq" id="WP_029184093.1">
    <property type="nucleotide sequence ID" value="NZ_BCMK01000040.1"/>
</dbReference>
<dbReference type="InterPro" id="IPR036388">
    <property type="entry name" value="WH-like_DNA-bd_sf"/>
</dbReference>
<evidence type="ECO:0000313" key="9">
    <source>
        <dbReference type="Proteomes" id="UP001282288"/>
    </source>
</evidence>
<dbReference type="Pfam" id="PF00392">
    <property type="entry name" value="GntR"/>
    <property type="match status" value="1"/>
</dbReference>
<evidence type="ECO:0000313" key="6">
    <source>
        <dbReference type="EMBL" id="MDX2959367.1"/>
    </source>
</evidence>
<dbReference type="InterPro" id="IPR000524">
    <property type="entry name" value="Tscrpt_reg_HTH_GntR"/>
</dbReference>
<dbReference type="CDD" id="cd07377">
    <property type="entry name" value="WHTH_GntR"/>
    <property type="match status" value="1"/>
</dbReference>
<keyword evidence="8" id="KW-1185">Reference proteome</keyword>
<dbReference type="InterPro" id="IPR050679">
    <property type="entry name" value="Bact_HTH_transcr_reg"/>
</dbReference>
<dbReference type="PRINTS" id="PR00035">
    <property type="entry name" value="HTHGNTR"/>
</dbReference>
<dbReference type="PANTHER" id="PTHR44846">
    <property type="entry name" value="MANNOSYL-D-GLYCERATE TRANSPORT/METABOLISM SYSTEM REPRESSOR MNGR-RELATED"/>
    <property type="match status" value="1"/>
</dbReference>
<gene>
    <name evidence="6" type="ORF">PV399_06490</name>
    <name evidence="7" type="ORF">PV666_06285</name>
</gene>
<evidence type="ECO:0000313" key="8">
    <source>
        <dbReference type="Proteomes" id="UP001272987"/>
    </source>
</evidence>
<evidence type="ECO:0000256" key="2">
    <source>
        <dbReference type="ARBA" id="ARBA00023125"/>
    </source>
</evidence>
<organism evidence="6 9">
    <name type="scientific">Streptomyces acidiscabies</name>
    <dbReference type="NCBI Taxonomy" id="42234"/>
    <lineage>
        <taxon>Bacteria</taxon>
        <taxon>Bacillati</taxon>
        <taxon>Actinomycetota</taxon>
        <taxon>Actinomycetes</taxon>
        <taxon>Kitasatosporales</taxon>
        <taxon>Streptomycetaceae</taxon>
        <taxon>Streptomyces</taxon>
    </lineage>
</organism>
<dbReference type="SUPFAM" id="SSF46785">
    <property type="entry name" value="Winged helix' DNA-binding domain"/>
    <property type="match status" value="1"/>
</dbReference>
<dbReference type="SMART" id="SM00345">
    <property type="entry name" value="HTH_GNTR"/>
    <property type="match status" value="1"/>
</dbReference>
<evidence type="ECO:0000256" key="4">
    <source>
        <dbReference type="SAM" id="MobiDB-lite"/>
    </source>
</evidence>
<dbReference type="PROSITE" id="PS50949">
    <property type="entry name" value="HTH_GNTR"/>
    <property type="match status" value="1"/>
</dbReference>
<dbReference type="AlphaFoldDB" id="A0AAP6B721"/>
<protein>
    <submittedName>
        <fullName evidence="6">Winged helix-turn-helix domain-containing protein</fullName>
    </submittedName>
</protein>
<evidence type="ECO:0000259" key="5">
    <source>
        <dbReference type="PROSITE" id="PS50949"/>
    </source>
</evidence>
<dbReference type="InterPro" id="IPR036390">
    <property type="entry name" value="WH_DNA-bd_sf"/>
</dbReference>
<feature type="region of interest" description="Disordered" evidence="4">
    <location>
        <begin position="71"/>
        <end position="90"/>
    </location>
</feature>
<dbReference type="GeneID" id="69806298"/>
<dbReference type="GO" id="GO:0045892">
    <property type="term" value="P:negative regulation of DNA-templated transcription"/>
    <property type="evidence" value="ECO:0007669"/>
    <property type="project" value="TreeGrafter"/>
</dbReference>
<dbReference type="EMBL" id="JARAWC010000003">
    <property type="protein sequence ID" value="MDX2959367.1"/>
    <property type="molecule type" value="Genomic_DNA"/>
</dbReference>
<keyword evidence="3" id="KW-0804">Transcription</keyword>
<comment type="caution">
    <text evidence="6">The sequence shown here is derived from an EMBL/GenBank/DDBJ whole genome shotgun (WGS) entry which is preliminary data.</text>
</comment>
<feature type="domain" description="HTH gntR-type" evidence="5">
    <location>
        <begin position="12"/>
        <end position="78"/>
    </location>
</feature>
<accession>A0AAP6B721</accession>
<dbReference type="Proteomes" id="UP001272987">
    <property type="component" value="Unassembled WGS sequence"/>
</dbReference>
<proteinExistence type="predicted"/>
<sequence length="90" mass="10075">MPRRPDQPYTPRAPYMDVLDALTEEIKGKTPGEPISSEAELCERHGVARETARRAVRILRERGLIETRWGKGSFVAGPSEPTGEDERQGD</sequence>
<dbReference type="EMBL" id="JARAWP010000003">
    <property type="protein sequence ID" value="MDX3017489.1"/>
    <property type="molecule type" value="Genomic_DNA"/>
</dbReference>
<evidence type="ECO:0000256" key="1">
    <source>
        <dbReference type="ARBA" id="ARBA00023015"/>
    </source>
</evidence>
<keyword evidence="1" id="KW-0805">Transcription regulation</keyword>
<reference evidence="6 8" key="1">
    <citation type="journal article" date="2023" name="Microb. Genom.">
        <title>Mesoterricola silvestris gen. nov., sp. nov., Mesoterricola sediminis sp. nov., Geothrix oryzae sp. nov., Geothrix edaphica sp. nov., Geothrix rubra sp. nov., and Geothrix limicola sp. nov., six novel members of Acidobacteriota isolated from soils.</title>
        <authorList>
            <person name="Weisberg A.J."/>
            <person name="Pearce E."/>
            <person name="Kramer C.G."/>
            <person name="Chang J.H."/>
            <person name="Clarke C.R."/>
        </authorList>
    </citation>
    <scope>NUCLEOTIDE SEQUENCE</scope>
    <source>
        <strain evidence="7 8">NB05-1H</strain>
        <strain evidence="6">NRRL_B-16521</strain>
    </source>
</reference>
<dbReference type="GO" id="GO:0003700">
    <property type="term" value="F:DNA-binding transcription factor activity"/>
    <property type="evidence" value="ECO:0007669"/>
    <property type="project" value="InterPro"/>
</dbReference>
<evidence type="ECO:0000313" key="7">
    <source>
        <dbReference type="EMBL" id="MDX3017489.1"/>
    </source>
</evidence>
<dbReference type="Proteomes" id="UP001282288">
    <property type="component" value="Unassembled WGS sequence"/>
</dbReference>
<dbReference type="Gene3D" id="1.10.10.10">
    <property type="entry name" value="Winged helix-like DNA-binding domain superfamily/Winged helix DNA-binding domain"/>
    <property type="match status" value="1"/>
</dbReference>
<dbReference type="PANTHER" id="PTHR44846:SF17">
    <property type="entry name" value="GNTR-FAMILY TRANSCRIPTIONAL REGULATOR"/>
    <property type="match status" value="1"/>
</dbReference>
<name>A0AAP6B721_9ACTN</name>
<evidence type="ECO:0000256" key="3">
    <source>
        <dbReference type="ARBA" id="ARBA00023163"/>
    </source>
</evidence>
<keyword evidence="2" id="KW-0238">DNA-binding</keyword>